<keyword evidence="10" id="KW-1006">Bacterial flagellum protein export</keyword>
<evidence type="ECO:0000256" key="8">
    <source>
        <dbReference type="ARBA" id="ARBA00022927"/>
    </source>
</evidence>
<dbReference type="Proteomes" id="UP000216913">
    <property type="component" value="Unassembled WGS sequence"/>
</dbReference>
<reference evidence="11 12" key="1">
    <citation type="submission" date="2017-05" db="EMBL/GenBank/DDBJ databases">
        <title>Complete and WGS of Bordetella genogroups.</title>
        <authorList>
            <person name="Spilker T."/>
            <person name="LiPuma J."/>
        </authorList>
    </citation>
    <scope>NUCLEOTIDE SEQUENCE [LARGE SCALE GENOMIC DNA]</scope>
    <source>
        <strain evidence="11 12">AU10456</strain>
    </source>
</reference>
<sequence>MPSQLPLDLLIGLAKDATDDAARALGKISAERNNAERQLQMLHDYRGDYLERLSQAMQSGMSASDCHNYQRFIGTLDDAISQQANVLKDIEQQLLASRLAWQAEKRKLSSFDTLAQRREQARQVVENRREQRVTDEFSARLVQHRAGMH</sequence>
<dbReference type="PIRSF" id="PIRSF019404">
    <property type="entry name" value="FliJ"/>
    <property type="match status" value="1"/>
</dbReference>
<keyword evidence="5" id="KW-1003">Cell membrane</keyword>
<dbReference type="GO" id="GO:0009288">
    <property type="term" value="C:bacterial-type flagellum"/>
    <property type="evidence" value="ECO:0007669"/>
    <property type="project" value="InterPro"/>
</dbReference>
<keyword evidence="6" id="KW-0145">Chemotaxis</keyword>
<dbReference type="PANTHER" id="PTHR38786:SF1">
    <property type="entry name" value="FLAGELLAR FLIJ PROTEIN"/>
    <property type="match status" value="1"/>
</dbReference>
<dbReference type="NCBIfam" id="TIGR02473">
    <property type="entry name" value="flagell_FliJ"/>
    <property type="match status" value="1"/>
</dbReference>
<protein>
    <recommendedName>
        <fullName evidence="3">Flagellar FliJ protein</fullName>
    </recommendedName>
</protein>
<dbReference type="EMBL" id="NEVP01000005">
    <property type="protein sequence ID" value="OZI52752.1"/>
    <property type="molecule type" value="Genomic_DNA"/>
</dbReference>
<dbReference type="GO" id="GO:0071973">
    <property type="term" value="P:bacterial-type flagellum-dependent cell motility"/>
    <property type="evidence" value="ECO:0007669"/>
    <property type="project" value="InterPro"/>
</dbReference>
<keyword evidence="11" id="KW-0969">Cilium</keyword>
<dbReference type="InterPro" id="IPR012823">
    <property type="entry name" value="Flagell_FliJ"/>
</dbReference>
<evidence type="ECO:0000313" key="11">
    <source>
        <dbReference type="EMBL" id="OZI52752.1"/>
    </source>
</evidence>
<comment type="caution">
    <text evidence="11">The sequence shown here is derived from an EMBL/GenBank/DDBJ whole genome shotgun (WGS) entry which is preliminary data.</text>
</comment>
<dbReference type="PRINTS" id="PR01004">
    <property type="entry name" value="FLGFLIJ"/>
</dbReference>
<dbReference type="OrthoDB" id="6465096at2"/>
<keyword evidence="11" id="KW-0282">Flagellum</keyword>
<evidence type="ECO:0000256" key="2">
    <source>
        <dbReference type="ARBA" id="ARBA00010004"/>
    </source>
</evidence>
<dbReference type="InterPro" id="IPR052570">
    <property type="entry name" value="FliJ"/>
</dbReference>
<evidence type="ECO:0000256" key="6">
    <source>
        <dbReference type="ARBA" id="ARBA00022500"/>
    </source>
</evidence>
<keyword evidence="4" id="KW-0813">Transport</keyword>
<evidence type="ECO:0000256" key="3">
    <source>
        <dbReference type="ARBA" id="ARBA00020392"/>
    </source>
</evidence>
<keyword evidence="7" id="KW-1005">Bacterial flagellum biogenesis</keyword>
<dbReference type="AlphaFoldDB" id="A0A261TUA9"/>
<name>A0A261TUA9_9BORD</name>
<evidence type="ECO:0000256" key="1">
    <source>
        <dbReference type="ARBA" id="ARBA00004413"/>
    </source>
</evidence>
<comment type="similarity">
    <text evidence="2">Belongs to the FliJ family.</text>
</comment>
<accession>A0A261TUA9</accession>
<keyword evidence="9" id="KW-0472">Membrane</keyword>
<evidence type="ECO:0000313" key="12">
    <source>
        <dbReference type="Proteomes" id="UP000216913"/>
    </source>
</evidence>
<dbReference type="Pfam" id="PF02050">
    <property type="entry name" value="FliJ"/>
    <property type="match status" value="1"/>
</dbReference>
<comment type="subcellular location">
    <subcellularLocation>
        <location evidence="1">Cell membrane</location>
        <topology evidence="1">Peripheral membrane protein</topology>
        <orientation evidence="1">Cytoplasmic side</orientation>
    </subcellularLocation>
</comment>
<dbReference type="GO" id="GO:0015031">
    <property type="term" value="P:protein transport"/>
    <property type="evidence" value="ECO:0007669"/>
    <property type="project" value="UniProtKB-KW"/>
</dbReference>
<dbReference type="Gene3D" id="1.10.287.1700">
    <property type="match status" value="1"/>
</dbReference>
<proteinExistence type="inferred from homology"/>
<keyword evidence="8" id="KW-0653">Protein transport</keyword>
<gene>
    <name evidence="11" type="ORF">CAL25_08370</name>
</gene>
<dbReference type="GO" id="GO:0044781">
    <property type="term" value="P:bacterial-type flagellum organization"/>
    <property type="evidence" value="ECO:0007669"/>
    <property type="project" value="UniProtKB-KW"/>
</dbReference>
<organism evidence="11 12">
    <name type="scientific">Bordetella genomosp. 5</name>
    <dbReference type="NCBI Taxonomy" id="1395608"/>
    <lineage>
        <taxon>Bacteria</taxon>
        <taxon>Pseudomonadati</taxon>
        <taxon>Pseudomonadota</taxon>
        <taxon>Betaproteobacteria</taxon>
        <taxon>Burkholderiales</taxon>
        <taxon>Alcaligenaceae</taxon>
        <taxon>Bordetella</taxon>
    </lineage>
</organism>
<dbReference type="RefSeq" id="WP_094799506.1">
    <property type="nucleotide sequence ID" value="NZ_NEVP01000005.1"/>
</dbReference>
<dbReference type="InterPro" id="IPR018006">
    <property type="entry name" value="Flag_FliJ_proteobac"/>
</dbReference>
<evidence type="ECO:0000256" key="4">
    <source>
        <dbReference type="ARBA" id="ARBA00022448"/>
    </source>
</evidence>
<evidence type="ECO:0000256" key="10">
    <source>
        <dbReference type="ARBA" id="ARBA00023225"/>
    </source>
</evidence>
<evidence type="ECO:0000256" key="7">
    <source>
        <dbReference type="ARBA" id="ARBA00022795"/>
    </source>
</evidence>
<keyword evidence="11" id="KW-0966">Cell projection</keyword>
<dbReference type="GO" id="GO:0003774">
    <property type="term" value="F:cytoskeletal motor activity"/>
    <property type="evidence" value="ECO:0007669"/>
    <property type="project" value="InterPro"/>
</dbReference>
<dbReference type="GO" id="GO:0006935">
    <property type="term" value="P:chemotaxis"/>
    <property type="evidence" value="ECO:0007669"/>
    <property type="project" value="UniProtKB-KW"/>
</dbReference>
<evidence type="ECO:0000256" key="5">
    <source>
        <dbReference type="ARBA" id="ARBA00022475"/>
    </source>
</evidence>
<dbReference type="PANTHER" id="PTHR38786">
    <property type="entry name" value="FLAGELLAR FLIJ PROTEIN"/>
    <property type="match status" value="1"/>
</dbReference>
<dbReference type="InterPro" id="IPR053716">
    <property type="entry name" value="Flag_assembly_chemotaxis_eff"/>
</dbReference>
<keyword evidence="12" id="KW-1185">Reference proteome</keyword>
<evidence type="ECO:0000256" key="9">
    <source>
        <dbReference type="ARBA" id="ARBA00023136"/>
    </source>
</evidence>
<dbReference type="GO" id="GO:0005886">
    <property type="term" value="C:plasma membrane"/>
    <property type="evidence" value="ECO:0007669"/>
    <property type="project" value="UniProtKB-SubCell"/>
</dbReference>